<dbReference type="EMBL" id="GEDG01032582">
    <property type="protein sequence ID" value="JAP10738.1"/>
    <property type="molecule type" value="Transcribed_RNA"/>
</dbReference>
<accession>A0A0V0GR31</accession>
<feature type="region of interest" description="Disordered" evidence="1">
    <location>
        <begin position="1"/>
        <end position="23"/>
    </location>
</feature>
<sequence length="80" mass="9226">MPPRRVVRGRPTRRNMDPQEQEVLNAPEVQPPQGEVTNAEFWNAIRMLTQVMVNQAGQQRVDRQDVADTSKVCELLRMNP</sequence>
<reference evidence="2" key="1">
    <citation type="submission" date="2015-12" db="EMBL/GenBank/DDBJ databases">
        <title>Gene expression during late stages of embryo sac development: a critical building block for successful pollen-pistil interactions.</title>
        <authorList>
            <person name="Liu Y."/>
            <person name="Joly V."/>
            <person name="Sabar M."/>
            <person name="Matton D.P."/>
        </authorList>
    </citation>
    <scope>NUCLEOTIDE SEQUENCE</scope>
</reference>
<evidence type="ECO:0000256" key="1">
    <source>
        <dbReference type="SAM" id="MobiDB-lite"/>
    </source>
</evidence>
<proteinExistence type="predicted"/>
<feature type="compositionally biased region" description="Basic residues" evidence="1">
    <location>
        <begin position="1"/>
        <end position="13"/>
    </location>
</feature>
<organism evidence="2">
    <name type="scientific">Solanum chacoense</name>
    <name type="common">Chaco potato</name>
    <dbReference type="NCBI Taxonomy" id="4108"/>
    <lineage>
        <taxon>Eukaryota</taxon>
        <taxon>Viridiplantae</taxon>
        <taxon>Streptophyta</taxon>
        <taxon>Embryophyta</taxon>
        <taxon>Tracheophyta</taxon>
        <taxon>Spermatophyta</taxon>
        <taxon>Magnoliopsida</taxon>
        <taxon>eudicotyledons</taxon>
        <taxon>Gunneridae</taxon>
        <taxon>Pentapetalae</taxon>
        <taxon>asterids</taxon>
        <taxon>lamiids</taxon>
        <taxon>Solanales</taxon>
        <taxon>Solanaceae</taxon>
        <taxon>Solanoideae</taxon>
        <taxon>Solaneae</taxon>
        <taxon>Solanum</taxon>
    </lineage>
</organism>
<name>A0A0V0GR31_SOLCH</name>
<evidence type="ECO:0000313" key="2">
    <source>
        <dbReference type="EMBL" id="JAP10738.1"/>
    </source>
</evidence>
<dbReference type="AlphaFoldDB" id="A0A0V0GR31"/>
<protein>
    <submittedName>
        <fullName evidence="2">Putative ovule protein</fullName>
    </submittedName>
</protein>